<evidence type="ECO:0000313" key="3">
    <source>
        <dbReference type="EMBL" id="KOO29690.1"/>
    </source>
</evidence>
<comment type="caution">
    <text evidence="3">The sequence shown here is derived from an EMBL/GenBank/DDBJ whole genome shotgun (WGS) entry which is preliminary data.</text>
</comment>
<dbReference type="PANTHER" id="PTHR13284">
    <property type="entry name" value="GH01354P"/>
    <property type="match status" value="1"/>
</dbReference>
<dbReference type="PANTHER" id="PTHR13284:SF4">
    <property type="entry name" value="C2H2-TYPE DOMAIN-CONTAINING PROTEIN"/>
    <property type="match status" value="1"/>
</dbReference>
<organism evidence="3 4">
    <name type="scientific">Chrysochromulina tobinii</name>
    <dbReference type="NCBI Taxonomy" id="1460289"/>
    <lineage>
        <taxon>Eukaryota</taxon>
        <taxon>Haptista</taxon>
        <taxon>Haptophyta</taxon>
        <taxon>Prymnesiophyceae</taxon>
        <taxon>Prymnesiales</taxon>
        <taxon>Chrysochromulinaceae</taxon>
        <taxon>Chrysochromulina</taxon>
    </lineage>
</organism>
<feature type="compositionally biased region" description="Polar residues" evidence="1">
    <location>
        <begin position="388"/>
        <end position="398"/>
    </location>
</feature>
<feature type="region of interest" description="Disordered" evidence="1">
    <location>
        <begin position="368"/>
        <end position="405"/>
    </location>
</feature>
<dbReference type="AlphaFoldDB" id="A0A0M0JT60"/>
<gene>
    <name evidence="3" type="ORF">Ctob_006917</name>
</gene>
<evidence type="ECO:0000313" key="4">
    <source>
        <dbReference type="Proteomes" id="UP000037460"/>
    </source>
</evidence>
<dbReference type="InterPro" id="IPR003774">
    <property type="entry name" value="AlgH-like"/>
</dbReference>
<dbReference type="Pfam" id="PF01248">
    <property type="entry name" value="Ribosomal_L7Ae"/>
    <property type="match status" value="1"/>
</dbReference>
<feature type="non-terminal residue" evidence="3">
    <location>
        <position position="672"/>
    </location>
</feature>
<protein>
    <submittedName>
        <fullName evidence="3">Secis binding protein 2-like protein</fullName>
    </submittedName>
</protein>
<evidence type="ECO:0000256" key="1">
    <source>
        <dbReference type="SAM" id="MobiDB-lite"/>
    </source>
</evidence>
<dbReference type="EMBL" id="JWZX01002379">
    <property type="protein sequence ID" value="KOO29690.1"/>
    <property type="molecule type" value="Genomic_DNA"/>
</dbReference>
<dbReference type="Gene3D" id="3.30.1330.30">
    <property type="match status" value="1"/>
</dbReference>
<sequence>GTLTKPKLADETGEGTLTKPKLERPKEATADPWLVREYVRQLITPEVNEASAKLLSELQRLQERAHLKDPVKAAMRKRYVCGLREVIRSLKTNKARALLVAHNIEKIESEEGLDQLIAELVQLCDMKLEWVYDEQTKRSSQQLVERDGHVPIVFCFTRRTLARCLKRSAKASCVAVLSHDGASDLFHACMREADAARKRYEALTNAHKADRERERRLINLAVRGAPKPITYDELVLHALEGKWVDEEDGSGDRQVAVSLYRALRRLALQYDRGPILKSMLTAAPRRVYEHHDQQWHPLPEEHGRGFGAVVRDFLGGASAYRPPAHGQGVSMADFLRRSFDSPAADGETSARLNAAFAALSFLSETAAGTHALPRQKPPTSSEEDGCKPSQSTSRTGGSDVSRYASAAPGPLKVANDLRPGRLLIAPPTQCCPSFGRAIVLLLEHAAPPSGGASPRAPSTPVRTTEASSGSFGLILNKPSYFSVRHAARILSRESAVGEPACCLPPAALGALADNILHIGGPMVTPLVALHSHGRLSRAASAAAHAVSPAAAQHAARINAALRRARLSHLYASPVSRGFVSAASSLIGSGRAHPTDFKFVLGGSSWGSNQLEGESADGGWFLGRGSASDIAILALAQPTLGDEDDLTDGGRGEGLDGGASLEHLAETIRQGER</sequence>
<proteinExistence type="predicted"/>
<dbReference type="SUPFAM" id="SSF55315">
    <property type="entry name" value="L30e-like"/>
    <property type="match status" value="1"/>
</dbReference>
<dbReference type="GO" id="GO:1990904">
    <property type="term" value="C:ribonucleoprotein complex"/>
    <property type="evidence" value="ECO:0007669"/>
    <property type="project" value="TreeGrafter"/>
</dbReference>
<dbReference type="OrthoDB" id="263617at2759"/>
<feature type="region of interest" description="Disordered" evidence="1">
    <location>
        <begin position="1"/>
        <end position="25"/>
    </location>
</feature>
<dbReference type="Proteomes" id="UP000037460">
    <property type="component" value="Unassembled WGS sequence"/>
</dbReference>
<dbReference type="InterPro" id="IPR040051">
    <property type="entry name" value="SECISBP2"/>
</dbReference>
<feature type="non-terminal residue" evidence="3">
    <location>
        <position position="1"/>
    </location>
</feature>
<dbReference type="InterPro" id="IPR004038">
    <property type="entry name" value="Ribosomal_eL8/eL30/eS12/Gad45"/>
</dbReference>
<evidence type="ECO:0000259" key="2">
    <source>
        <dbReference type="Pfam" id="PF01248"/>
    </source>
</evidence>
<dbReference type="GO" id="GO:0003730">
    <property type="term" value="F:mRNA 3'-UTR binding"/>
    <property type="evidence" value="ECO:0007669"/>
    <property type="project" value="TreeGrafter"/>
</dbReference>
<accession>A0A0M0JT60</accession>
<keyword evidence="4" id="KW-1185">Reference proteome</keyword>
<dbReference type="Gene3D" id="3.40.1740.10">
    <property type="entry name" value="VC0467-like"/>
    <property type="match status" value="1"/>
</dbReference>
<feature type="domain" description="Ribosomal protein eL8/eL30/eS12/Gadd45" evidence="2">
    <location>
        <begin position="71"/>
        <end position="185"/>
    </location>
</feature>
<dbReference type="GO" id="GO:0043021">
    <property type="term" value="F:ribonucleoprotein complex binding"/>
    <property type="evidence" value="ECO:0007669"/>
    <property type="project" value="TreeGrafter"/>
</dbReference>
<dbReference type="SUPFAM" id="SSF143456">
    <property type="entry name" value="VC0467-like"/>
    <property type="match status" value="1"/>
</dbReference>
<dbReference type="InterPro" id="IPR029064">
    <property type="entry name" value="Ribosomal_eL30-like_sf"/>
</dbReference>
<name>A0A0M0JT60_9EUKA</name>
<dbReference type="GO" id="GO:0035368">
    <property type="term" value="F:selenocysteine insertion sequence binding"/>
    <property type="evidence" value="ECO:0007669"/>
    <property type="project" value="InterPro"/>
</dbReference>
<dbReference type="GO" id="GO:0005739">
    <property type="term" value="C:mitochondrion"/>
    <property type="evidence" value="ECO:0007669"/>
    <property type="project" value="TreeGrafter"/>
</dbReference>
<reference evidence="4" key="1">
    <citation type="journal article" date="2015" name="PLoS Genet.">
        <title>Genome Sequence and Transcriptome Analyses of Chrysochromulina tobin: Metabolic Tools for Enhanced Algal Fitness in the Prominent Order Prymnesiales (Haptophyceae).</title>
        <authorList>
            <person name="Hovde B.T."/>
            <person name="Deodato C.R."/>
            <person name="Hunsperger H.M."/>
            <person name="Ryken S.A."/>
            <person name="Yost W."/>
            <person name="Jha R.K."/>
            <person name="Patterson J."/>
            <person name="Monnat R.J. Jr."/>
            <person name="Barlow S.B."/>
            <person name="Starkenburg S.R."/>
            <person name="Cattolico R.A."/>
        </authorList>
    </citation>
    <scope>NUCLEOTIDE SEQUENCE</scope>
    <source>
        <strain evidence="4">CCMP291</strain>
    </source>
</reference>
<dbReference type="Pfam" id="PF02622">
    <property type="entry name" value="DUF179"/>
    <property type="match status" value="1"/>
</dbReference>